<keyword evidence="2" id="KW-1185">Reference proteome</keyword>
<dbReference type="AlphaFoldDB" id="A0A073IY54"/>
<evidence type="ECO:0000313" key="2">
    <source>
        <dbReference type="Proteomes" id="UP000027734"/>
    </source>
</evidence>
<protein>
    <submittedName>
        <fullName evidence="1">Uncharacterized protein</fullName>
    </submittedName>
</protein>
<sequence length="55" mass="6025">MGAMVAGTSIFKYSNTYFSQIDALVMFDCGVRVLSVKAVNKRKIKQKIARAAHGC</sequence>
<accession>A0A073IY54</accession>
<comment type="caution">
    <text evidence="1">The sequence shown here is derived from an EMBL/GenBank/DDBJ whole genome shotgun (WGS) entry which is preliminary data.</text>
</comment>
<name>A0A073IY54_9RHOB</name>
<proteinExistence type="predicted"/>
<organism evidence="1 2">
    <name type="scientific">Sulfitobacter donghicola DSW-25 = KCTC 12864 = JCM 14565</name>
    <dbReference type="NCBI Taxonomy" id="1300350"/>
    <lineage>
        <taxon>Bacteria</taxon>
        <taxon>Pseudomonadati</taxon>
        <taxon>Pseudomonadota</taxon>
        <taxon>Alphaproteobacteria</taxon>
        <taxon>Rhodobacterales</taxon>
        <taxon>Roseobacteraceae</taxon>
        <taxon>Sulfitobacter</taxon>
    </lineage>
</organism>
<reference evidence="1 2" key="1">
    <citation type="submission" date="2014-01" db="EMBL/GenBank/DDBJ databases">
        <title>Sulfitobacter donghicola JCM 14565 Genome Sequencing.</title>
        <authorList>
            <person name="Lai Q."/>
            <person name="Hong Z."/>
        </authorList>
    </citation>
    <scope>NUCLEOTIDE SEQUENCE [LARGE SCALE GENOMIC DNA]</scope>
    <source>
        <strain evidence="1 2">JCM 14565</strain>
    </source>
</reference>
<gene>
    <name evidence="1" type="ORF">DSW25_07530</name>
</gene>
<dbReference type="Proteomes" id="UP000027734">
    <property type="component" value="Unassembled WGS sequence"/>
</dbReference>
<evidence type="ECO:0000313" key="1">
    <source>
        <dbReference type="EMBL" id="KEJ90322.1"/>
    </source>
</evidence>
<dbReference type="EMBL" id="JAMC01000002">
    <property type="protein sequence ID" value="KEJ90322.1"/>
    <property type="molecule type" value="Genomic_DNA"/>
</dbReference>